<name>A0A7S3IG41_9SPIT</name>
<evidence type="ECO:0000313" key="1">
    <source>
        <dbReference type="EMBL" id="CAE0322599.1"/>
    </source>
</evidence>
<reference evidence="1" key="1">
    <citation type="submission" date="2021-01" db="EMBL/GenBank/DDBJ databases">
        <authorList>
            <person name="Corre E."/>
            <person name="Pelletier E."/>
            <person name="Niang G."/>
            <person name="Scheremetjew M."/>
            <person name="Finn R."/>
            <person name="Kale V."/>
            <person name="Holt S."/>
            <person name="Cochrane G."/>
            <person name="Meng A."/>
            <person name="Brown T."/>
            <person name="Cohen L."/>
        </authorList>
    </citation>
    <scope>NUCLEOTIDE SEQUENCE</scope>
    <source>
        <strain evidence="1">S3</strain>
    </source>
</reference>
<dbReference type="EMBL" id="HBIH01007783">
    <property type="protein sequence ID" value="CAE0322599.1"/>
    <property type="molecule type" value="Transcribed_RNA"/>
</dbReference>
<sequence>MKLDPVGLRFEGAVAMGPVAARVRPVRNYWALLSALNLQELLHFVNGRLHVLGRELLLGAASVAEAALASDDDLVSDLVGGLAWGPLLISSWLVLVGQGVEVKLQILVLMDGVFSYVEWVLRLELQGVFRSHRGLLRELLHH</sequence>
<dbReference type="AlphaFoldDB" id="A0A7S3IG41"/>
<accession>A0A7S3IG41</accession>
<proteinExistence type="predicted"/>
<organism evidence="1">
    <name type="scientific">Strombidium inclinatum</name>
    <dbReference type="NCBI Taxonomy" id="197538"/>
    <lineage>
        <taxon>Eukaryota</taxon>
        <taxon>Sar</taxon>
        <taxon>Alveolata</taxon>
        <taxon>Ciliophora</taxon>
        <taxon>Intramacronucleata</taxon>
        <taxon>Spirotrichea</taxon>
        <taxon>Oligotrichia</taxon>
        <taxon>Strombidiidae</taxon>
        <taxon>Strombidium</taxon>
    </lineage>
</organism>
<protein>
    <submittedName>
        <fullName evidence="1">Uncharacterized protein</fullName>
    </submittedName>
</protein>
<gene>
    <name evidence="1" type="ORF">SINC0208_LOCUS3183</name>
</gene>